<evidence type="ECO:0000256" key="2">
    <source>
        <dbReference type="ARBA" id="ARBA00022748"/>
    </source>
</evidence>
<dbReference type="GO" id="GO:0016209">
    <property type="term" value="F:antioxidant activity"/>
    <property type="evidence" value="ECO:0007669"/>
    <property type="project" value="InterPro"/>
</dbReference>
<feature type="domain" description="Thioredoxin" evidence="6">
    <location>
        <begin position="234"/>
        <end position="375"/>
    </location>
</feature>
<evidence type="ECO:0000256" key="3">
    <source>
        <dbReference type="ARBA" id="ARBA00023157"/>
    </source>
</evidence>
<dbReference type="InterPro" id="IPR000866">
    <property type="entry name" value="AhpC/TSA"/>
</dbReference>
<feature type="chain" id="PRO_5011679374" evidence="5">
    <location>
        <begin position="19"/>
        <end position="375"/>
    </location>
</feature>
<feature type="signal peptide" evidence="5">
    <location>
        <begin position="1"/>
        <end position="18"/>
    </location>
</feature>
<evidence type="ECO:0000256" key="5">
    <source>
        <dbReference type="SAM" id="SignalP"/>
    </source>
</evidence>
<evidence type="ECO:0000256" key="4">
    <source>
        <dbReference type="ARBA" id="ARBA00023284"/>
    </source>
</evidence>
<accession>A0A1H4CTG0</accession>
<dbReference type="GO" id="GO:0030313">
    <property type="term" value="C:cell envelope"/>
    <property type="evidence" value="ECO:0007669"/>
    <property type="project" value="UniProtKB-SubCell"/>
</dbReference>
<reference evidence="7 8" key="1">
    <citation type="submission" date="2016-10" db="EMBL/GenBank/DDBJ databases">
        <authorList>
            <person name="de Groot N.N."/>
        </authorList>
    </citation>
    <scope>NUCLEOTIDE SEQUENCE [LARGE SCALE GENOMIC DNA]</scope>
    <source>
        <strain evidence="7 8">DSM 19033</strain>
    </source>
</reference>
<evidence type="ECO:0000259" key="6">
    <source>
        <dbReference type="PROSITE" id="PS51352"/>
    </source>
</evidence>
<evidence type="ECO:0000313" key="7">
    <source>
        <dbReference type="EMBL" id="SEA63621.1"/>
    </source>
</evidence>
<keyword evidence="4" id="KW-0676">Redox-active center</keyword>
<dbReference type="GO" id="GO:0017004">
    <property type="term" value="P:cytochrome complex assembly"/>
    <property type="evidence" value="ECO:0007669"/>
    <property type="project" value="UniProtKB-KW"/>
</dbReference>
<dbReference type="InterPro" id="IPR025380">
    <property type="entry name" value="DUF4369"/>
</dbReference>
<name>A0A1H4CTG0_9SPHI</name>
<dbReference type="InterPro" id="IPR050553">
    <property type="entry name" value="Thioredoxin_ResA/DsbE_sf"/>
</dbReference>
<dbReference type="InterPro" id="IPR036249">
    <property type="entry name" value="Thioredoxin-like_sf"/>
</dbReference>
<dbReference type="Pfam" id="PF00578">
    <property type="entry name" value="AhpC-TSA"/>
    <property type="match status" value="1"/>
</dbReference>
<dbReference type="STRING" id="425514.SAMN05443550_104181"/>
<evidence type="ECO:0000313" key="8">
    <source>
        <dbReference type="Proteomes" id="UP000198850"/>
    </source>
</evidence>
<dbReference type="RefSeq" id="WP_217631547.1">
    <property type="nucleotide sequence ID" value="NZ_FNRA01000004.1"/>
</dbReference>
<dbReference type="GO" id="GO:0016491">
    <property type="term" value="F:oxidoreductase activity"/>
    <property type="evidence" value="ECO:0007669"/>
    <property type="project" value="InterPro"/>
</dbReference>
<proteinExistence type="predicted"/>
<keyword evidence="8" id="KW-1185">Reference proteome</keyword>
<dbReference type="PANTHER" id="PTHR42852:SF6">
    <property type="entry name" value="THIOL:DISULFIDE INTERCHANGE PROTEIN DSBE"/>
    <property type="match status" value="1"/>
</dbReference>
<dbReference type="InterPro" id="IPR013766">
    <property type="entry name" value="Thioredoxin_domain"/>
</dbReference>
<dbReference type="EMBL" id="FNRA01000004">
    <property type="protein sequence ID" value="SEA63621.1"/>
    <property type="molecule type" value="Genomic_DNA"/>
</dbReference>
<evidence type="ECO:0000256" key="1">
    <source>
        <dbReference type="ARBA" id="ARBA00004196"/>
    </source>
</evidence>
<dbReference type="CDD" id="cd02966">
    <property type="entry name" value="TlpA_like_family"/>
    <property type="match status" value="1"/>
</dbReference>
<keyword evidence="3" id="KW-1015">Disulfide bond</keyword>
<comment type="subcellular location">
    <subcellularLocation>
        <location evidence="1">Cell envelope</location>
    </subcellularLocation>
</comment>
<protein>
    <submittedName>
        <fullName evidence="7">Peroxiredoxin</fullName>
    </submittedName>
</protein>
<organism evidence="7 8">
    <name type="scientific">Pedobacter hartonius</name>
    <dbReference type="NCBI Taxonomy" id="425514"/>
    <lineage>
        <taxon>Bacteria</taxon>
        <taxon>Pseudomonadati</taxon>
        <taxon>Bacteroidota</taxon>
        <taxon>Sphingobacteriia</taxon>
        <taxon>Sphingobacteriales</taxon>
        <taxon>Sphingobacteriaceae</taxon>
        <taxon>Pedobacter</taxon>
    </lineage>
</organism>
<keyword evidence="5" id="KW-0732">Signal</keyword>
<gene>
    <name evidence="7" type="ORF">SAMN05443550_104181</name>
</gene>
<dbReference type="PANTHER" id="PTHR42852">
    <property type="entry name" value="THIOL:DISULFIDE INTERCHANGE PROTEIN DSBE"/>
    <property type="match status" value="1"/>
</dbReference>
<dbReference type="PROSITE" id="PS51352">
    <property type="entry name" value="THIOREDOXIN_2"/>
    <property type="match status" value="1"/>
</dbReference>
<dbReference type="Gene3D" id="3.40.30.10">
    <property type="entry name" value="Glutaredoxin"/>
    <property type="match status" value="1"/>
</dbReference>
<sequence length="375" mass="41521">MMKFLLAGLSLLPIGLHAQNSFLVAGKIGSKAMPSMVFLDYYHQGKPVKDSVMLKKGEFSFKGTLSNPVGAVISVKRQGAKESAAGDELAFYLENSNITINSQDSLYKAVVKGSKTNDDDVELRAWQKPYRRIADSVMRVYNSWTPEQKKDTALAKSLGAPIRSSQAGYDKVTRKFIDSHPDSFISLRVFSEAELGYNFNPDTAETRFARFSSMLRESYPGKKLAAAIETGKKTNTGVVAMDFVQNDTTGKPVKLSDFRGKYVLLDFWASWCKPCRAENPNLLKAYNKYKSKDFTILGVSLDDEDGRKAWLHAVKQDGMPWTQVSDLAGFKSKAAVLYGVNAIPANFLIAPDGKIVAKNLRGEELEKKLAEILPN</sequence>
<dbReference type="Pfam" id="PF14289">
    <property type="entry name" value="DUF4369"/>
    <property type="match status" value="1"/>
</dbReference>
<dbReference type="AlphaFoldDB" id="A0A1H4CTG0"/>
<dbReference type="Proteomes" id="UP000198850">
    <property type="component" value="Unassembled WGS sequence"/>
</dbReference>
<keyword evidence="2" id="KW-0201">Cytochrome c-type biogenesis</keyword>
<dbReference type="SUPFAM" id="SSF52833">
    <property type="entry name" value="Thioredoxin-like"/>
    <property type="match status" value="1"/>
</dbReference>